<dbReference type="EMBL" id="BMAW01036728">
    <property type="protein sequence ID" value="GFU45455.1"/>
    <property type="molecule type" value="Genomic_DNA"/>
</dbReference>
<comment type="caution">
    <text evidence="1">The sequence shown here is derived from an EMBL/GenBank/DDBJ whole genome shotgun (WGS) entry which is preliminary data.</text>
</comment>
<organism evidence="1 2">
    <name type="scientific">Nephila pilipes</name>
    <name type="common">Giant wood spider</name>
    <name type="synonym">Nephila maculata</name>
    <dbReference type="NCBI Taxonomy" id="299642"/>
    <lineage>
        <taxon>Eukaryota</taxon>
        <taxon>Metazoa</taxon>
        <taxon>Ecdysozoa</taxon>
        <taxon>Arthropoda</taxon>
        <taxon>Chelicerata</taxon>
        <taxon>Arachnida</taxon>
        <taxon>Araneae</taxon>
        <taxon>Araneomorphae</taxon>
        <taxon>Entelegynae</taxon>
        <taxon>Araneoidea</taxon>
        <taxon>Nephilidae</taxon>
        <taxon>Nephila</taxon>
    </lineage>
</organism>
<keyword evidence="2" id="KW-1185">Reference proteome</keyword>
<dbReference type="Proteomes" id="UP000887013">
    <property type="component" value="Unassembled WGS sequence"/>
</dbReference>
<name>A0A8X6USF3_NEPPI</name>
<accession>A0A8X6USF3</accession>
<protein>
    <submittedName>
        <fullName evidence="1">Uncharacterized protein</fullName>
    </submittedName>
</protein>
<evidence type="ECO:0000313" key="1">
    <source>
        <dbReference type="EMBL" id="GFU45455.1"/>
    </source>
</evidence>
<evidence type="ECO:0000313" key="2">
    <source>
        <dbReference type="Proteomes" id="UP000887013"/>
    </source>
</evidence>
<sequence>MSKVHFWSPDEKADEFAEVTTVGKSTIKDGCFLLLFNTRAAQCQSWSDIASSPIFHYLLSLSPSPVVGVVEEHDQAQFIWFRMLR</sequence>
<dbReference type="AlphaFoldDB" id="A0A8X6USF3"/>
<proteinExistence type="predicted"/>
<reference evidence="1" key="1">
    <citation type="submission" date="2020-08" db="EMBL/GenBank/DDBJ databases">
        <title>Multicomponent nature underlies the extraordinary mechanical properties of spider dragline silk.</title>
        <authorList>
            <person name="Kono N."/>
            <person name="Nakamura H."/>
            <person name="Mori M."/>
            <person name="Yoshida Y."/>
            <person name="Ohtoshi R."/>
            <person name="Malay A.D."/>
            <person name="Moran D.A.P."/>
            <person name="Tomita M."/>
            <person name="Numata K."/>
            <person name="Arakawa K."/>
        </authorList>
    </citation>
    <scope>NUCLEOTIDE SEQUENCE</scope>
</reference>
<gene>
    <name evidence="1" type="ORF">NPIL_290121</name>
</gene>